<sequence>MSLEWIEYLEFAKPVAQLAAAIFLAWITVGFALSRYKKEKHWERKLQAYSDVLAALGTMNQILNQWIREVEERREASPEQIDDNVQRYRSAMEKIEETSSVAALILSTKVNRRLRNLITDLHRANNDDQRSWLSVLQEEQSIVEKARDDLVEIGKSELGLNHSERPLKKAIRSSSKQ</sequence>
<keyword evidence="1" id="KW-1133">Transmembrane helix</keyword>
<keyword evidence="1" id="KW-0472">Membrane</keyword>
<gene>
    <name evidence="2" type="ORF">A6U91_07585</name>
</gene>
<accession>A0AB36EIX2</accession>
<dbReference type="EMBL" id="LXKT01000013">
    <property type="protein sequence ID" value="OCJ38041.1"/>
    <property type="molecule type" value="Genomic_DNA"/>
</dbReference>
<name>A0AB36EIX2_AGRTU</name>
<proteinExistence type="predicted"/>
<organism evidence="2 3">
    <name type="scientific">Agrobacterium tumefaciens</name>
    <dbReference type="NCBI Taxonomy" id="358"/>
    <lineage>
        <taxon>Bacteria</taxon>
        <taxon>Pseudomonadati</taxon>
        <taxon>Pseudomonadota</taxon>
        <taxon>Alphaproteobacteria</taxon>
        <taxon>Hyphomicrobiales</taxon>
        <taxon>Rhizobiaceae</taxon>
        <taxon>Rhizobium/Agrobacterium group</taxon>
        <taxon>Agrobacterium</taxon>
        <taxon>Agrobacterium tumefaciens complex</taxon>
    </lineage>
</organism>
<evidence type="ECO:0000313" key="3">
    <source>
        <dbReference type="Proteomes" id="UP000093451"/>
    </source>
</evidence>
<dbReference type="Proteomes" id="UP000093451">
    <property type="component" value="Unassembled WGS sequence"/>
</dbReference>
<dbReference type="RefSeq" id="WP_065687958.1">
    <property type="nucleotide sequence ID" value="NZ_LXKT01000013.1"/>
</dbReference>
<reference evidence="2 3" key="1">
    <citation type="journal article" date="2016" name="PeerJ">
        <title>Gall-ID: tools for genotyping gall-causing phytopathogenic bacteria.</title>
        <authorList>
            <person name="Davis E.W.II."/>
            <person name="Weisberg A.J."/>
            <person name="Tabima J.F."/>
            <person name="Grunwald N.J."/>
            <person name="Chang J.H."/>
        </authorList>
    </citation>
    <scope>NUCLEOTIDE SEQUENCE [LARGE SCALE GENOMIC DNA]</scope>
    <source>
        <strain evidence="2 3">N2/73</strain>
    </source>
</reference>
<evidence type="ECO:0000256" key="1">
    <source>
        <dbReference type="SAM" id="Phobius"/>
    </source>
</evidence>
<dbReference type="AlphaFoldDB" id="A0AB36EIX2"/>
<feature type="transmembrane region" description="Helical" evidence="1">
    <location>
        <begin position="15"/>
        <end position="36"/>
    </location>
</feature>
<comment type="caution">
    <text evidence="2">The sequence shown here is derived from an EMBL/GenBank/DDBJ whole genome shotgun (WGS) entry which is preliminary data.</text>
</comment>
<evidence type="ECO:0000313" key="2">
    <source>
        <dbReference type="EMBL" id="OCJ38041.1"/>
    </source>
</evidence>
<protein>
    <submittedName>
        <fullName evidence="2">Uncharacterized protein</fullName>
    </submittedName>
</protein>
<keyword evidence="1" id="KW-0812">Transmembrane</keyword>